<evidence type="ECO:0000259" key="1">
    <source>
        <dbReference type="Pfam" id="PF08241"/>
    </source>
</evidence>
<dbReference type="InterPro" id="IPR029063">
    <property type="entry name" value="SAM-dependent_MTases_sf"/>
</dbReference>
<dbReference type="InterPro" id="IPR050508">
    <property type="entry name" value="Methyltransf_Superfamily"/>
</dbReference>
<dbReference type="GO" id="GO:0032259">
    <property type="term" value="P:methylation"/>
    <property type="evidence" value="ECO:0007669"/>
    <property type="project" value="UniProtKB-KW"/>
</dbReference>
<feature type="domain" description="Methyltransferase type 11" evidence="1">
    <location>
        <begin position="75"/>
        <end position="169"/>
    </location>
</feature>
<dbReference type="InterPro" id="IPR013216">
    <property type="entry name" value="Methyltransf_11"/>
</dbReference>
<keyword evidence="2" id="KW-0489">Methyltransferase</keyword>
<dbReference type="Proteomes" id="UP000598467">
    <property type="component" value="Unassembled WGS sequence"/>
</dbReference>
<dbReference type="Pfam" id="PF08241">
    <property type="entry name" value="Methyltransf_11"/>
    <property type="match status" value="1"/>
</dbReference>
<keyword evidence="2" id="KW-0808">Transferase</keyword>
<dbReference type="CDD" id="cd02440">
    <property type="entry name" value="AdoMet_MTases"/>
    <property type="match status" value="1"/>
</dbReference>
<dbReference type="GO" id="GO:0008757">
    <property type="term" value="F:S-adenosylmethionine-dependent methyltransferase activity"/>
    <property type="evidence" value="ECO:0007669"/>
    <property type="project" value="InterPro"/>
</dbReference>
<dbReference type="SUPFAM" id="SSF53335">
    <property type="entry name" value="S-adenosyl-L-methionine-dependent methyltransferases"/>
    <property type="match status" value="1"/>
</dbReference>
<name>A0A926NUA0_9HYPH</name>
<dbReference type="PANTHER" id="PTHR42912">
    <property type="entry name" value="METHYLTRANSFERASE"/>
    <property type="match status" value="1"/>
</dbReference>
<dbReference type="RefSeq" id="WP_190290036.1">
    <property type="nucleotide sequence ID" value="NZ_JABFCZ010000004.1"/>
</dbReference>
<accession>A0A926NUA0</accession>
<dbReference type="AlphaFoldDB" id="A0A926NUA0"/>
<evidence type="ECO:0000313" key="2">
    <source>
        <dbReference type="EMBL" id="MBD1545354.1"/>
    </source>
</evidence>
<gene>
    <name evidence="2" type="ORF">HK439_03705</name>
</gene>
<proteinExistence type="predicted"/>
<dbReference type="EMBL" id="JABFCZ010000004">
    <property type="protein sequence ID" value="MBD1545354.1"/>
    <property type="molecule type" value="Genomic_DNA"/>
</dbReference>
<reference evidence="2" key="1">
    <citation type="submission" date="2020-05" db="EMBL/GenBank/DDBJ databases">
        <title>Identification of trans-AT polyketide cluster in two marine bacteria, producers of a novel glutaramide-containing polyketide sesbanimide D and analogs.</title>
        <authorList>
            <person name="Kacar D."/>
            <person name="Rodriguez P."/>
            <person name="Canedo L."/>
            <person name="Gonzalez E."/>
            <person name="Galan B."/>
            <person name="De La Calle F."/>
            <person name="Garcia J.L."/>
        </authorList>
    </citation>
    <scope>NUCLEOTIDE SEQUENCE</scope>
    <source>
        <strain evidence="2">PHM038</strain>
    </source>
</reference>
<comment type="caution">
    <text evidence="2">The sequence shown here is derived from an EMBL/GenBank/DDBJ whole genome shotgun (WGS) entry which is preliminary data.</text>
</comment>
<dbReference type="PANTHER" id="PTHR42912:SF80">
    <property type="entry name" value="METHYLTRANSFERASE DOMAIN-CONTAINING PROTEIN"/>
    <property type="match status" value="1"/>
</dbReference>
<dbReference type="Gene3D" id="3.40.50.150">
    <property type="entry name" value="Vaccinia Virus protein VP39"/>
    <property type="match status" value="1"/>
</dbReference>
<sequence>MNRSDTFPERLRFIANRIRSRLKSLPQDVARLDETAVRTAYARWAPYYDLVFRAPFYKGRQEAVKHINTLSGHILEAGVGTGISLPKYRSDLEITGIDLSEEMLERARLRARDLPNVRELTTMDAGNLSFPDDHFDVAVAMYVITVVPDPARVMRELERVTKPGGTVILVNHFSADGGLRAHAERALERFADRLGWNTDFPKSRILTRTSMRLEKETTLAPFGLFTLMTFRKPEHPASAE</sequence>
<protein>
    <submittedName>
        <fullName evidence="2">Class I SAM-dependent methyltransferase</fullName>
    </submittedName>
</protein>
<evidence type="ECO:0000313" key="3">
    <source>
        <dbReference type="Proteomes" id="UP000598467"/>
    </source>
</evidence>
<organism evidence="2 3">
    <name type="scientific">Roseibium aggregatum</name>
    <dbReference type="NCBI Taxonomy" id="187304"/>
    <lineage>
        <taxon>Bacteria</taxon>
        <taxon>Pseudomonadati</taxon>
        <taxon>Pseudomonadota</taxon>
        <taxon>Alphaproteobacteria</taxon>
        <taxon>Hyphomicrobiales</taxon>
        <taxon>Stappiaceae</taxon>
        <taxon>Roseibium</taxon>
    </lineage>
</organism>